<keyword evidence="5 7" id="KW-0456">Lyase</keyword>
<name>A0A1E3GTS9_9GAMM</name>
<dbReference type="GO" id="GO:0071555">
    <property type="term" value="P:cell wall organization"/>
    <property type="evidence" value="ECO:0007669"/>
    <property type="project" value="UniProtKB-KW"/>
</dbReference>
<evidence type="ECO:0000256" key="6">
    <source>
        <dbReference type="ARBA" id="ARBA00023316"/>
    </source>
</evidence>
<evidence type="ECO:0000256" key="5">
    <source>
        <dbReference type="ARBA" id="ARBA00023239"/>
    </source>
</evidence>
<keyword evidence="3 7" id="KW-1133">Transmembrane helix</keyword>
<evidence type="ECO:0000256" key="4">
    <source>
        <dbReference type="ARBA" id="ARBA00023136"/>
    </source>
</evidence>
<sequence>MKISLTIKLLFLLVLTAIIALVAWSEYQRFLHQPVNLIEEETIFTIYPGDNISKVSQRLYDSGISPVPSIYLDIYARLQGNAQQIKAGEYRVQADATLPALLNLFISGRVVQYSITIVEGMTAKQLFEKIQAHPKIKQTLAELNNETVREALAIENELVEGLFLPETYHFPANTTDVQFLRRAYQKMQSQLDSAWQQMTENLPYDSAYEVLIMASIIEKESAIPEERPEIAGVFVRRLDIGMRLQTDPTVIYGMGDSYDGNIRKKDLQTDTPYNTYTRFGLPPTPICLPSKESIEAAMNPAEGTSLYFVAGAENGGHVFSDNLEDHNRAVRQYWNNMRLTR</sequence>
<proteinExistence type="inferred from homology"/>
<accession>A0A1E3GTS9</accession>
<dbReference type="AlphaFoldDB" id="A0A1E3GTS9"/>
<feature type="site" description="Important for catalytic activity" evidence="7">
    <location>
        <position position="220"/>
    </location>
</feature>
<dbReference type="EC" id="4.2.2.29" evidence="7"/>
<evidence type="ECO:0000313" key="9">
    <source>
        <dbReference type="Proteomes" id="UP000094379"/>
    </source>
</evidence>
<reference evidence="8 9" key="1">
    <citation type="submission" date="2016-07" db="EMBL/GenBank/DDBJ databases">
        <title>Draft Genome Sequence of Methylophaga muralis Bur 1.</title>
        <authorList>
            <person name="Vasilenko O.V."/>
            <person name="Doronina N.V."/>
            <person name="Shmareva M.N."/>
            <person name="Tarlachkov S.V."/>
            <person name="Mustakhimov I."/>
            <person name="Trotsenko Y.A."/>
        </authorList>
    </citation>
    <scope>NUCLEOTIDE SEQUENCE [LARGE SCALE GENOMIC DNA]</scope>
    <source>
        <strain evidence="8 9">Bur 1</strain>
    </source>
</reference>
<dbReference type="PANTHER" id="PTHR30518:SF2">
    <property type="entry name" value="ENDOLYTIC MUREIN TRANSGLYCOSYLASE"/>
    <property type="match status" value="1"/>
</dbReference>
<protein>
    <recommendedName>
        <fullName evidence="7">Endolytic murein transglycosylase</fullName>
        <ecNumber evidence="7">4.2.2.29</ecNumber>
    </recommendedName>
    <alternativeName>
        <fullName evidence="7">Peptidoglycan lytic transglycosylase</fullName>
    </alternativeName>
    <alternativeName>
        <fullName evidence="7">Peptidoglycan polymerization terminase</fullName>
    </alternativeName>
</protein>
<dbReference type="Gene3D" id="3.30.160.60">
    <property type="entry name" value="Classic Zinc Finger"/>
    <property type="match status" value="1"/>
</dbReference>
<comment type="function">
    <text evidence="7">Functions as a peptidoglycan terminase that cleaves nascent peptidoglycan strands endolytically to terminate their elongation.</text>
</comment>
<dbReference type="GO" id="GO:0009252">
    <property type="term" value="P:peptidoglycan biosynthetic process"/>
    <property type="evidence" value="ECO:0007669"/>
    <property type="project" value="UniProtKB-UniRule"/>
</dbReference>
<evidence type="ECO:0000256" key="7">
    <source>
        <dbReference type="HAMAP-Rule" id="MF_02065"/>
    </source>
</evidence>
<evidence type="ECO:0000256" key="1">
    <source>
        <dbReference type="ARBA" id="ARBA00022475"/>
    </source>
</evidence>
<dbReference type="Pfam" id="PF02618">
    <property type="entry name" value="YceG"/>
    <property type="match status" value="1"/>
</dbReference>
<comment type="similarity">
    <text evidence="7">Belongs to the transglycosylase MltG family.</text>
</comment>
<dbReference type="PATRIC" id="fig|291169.3.peg.815"/>
<comment type="caution">
    <text evidence="8">The sequence shown here is derived from an EMBL/GenBank/DDBJ whole genome shotgun (WGS) entry which is preliminary data.</text>
</comment>
<comment type="catalytic activity">
    <reaction evidence="7">
        <text>a peptidoglycan chain = a peptidoglycan chain with N-acetyl-1,6-anhydromuramyl-[peptide] at the reducing end + a peptidoglycan chain with N-acetylglucosamine at the non-reducing end.</text>
        <dbReference type="EC" id="4.2.2.29"/>
    </reaction>
</comment>
<dbReference type="PANTHER" id="PTHR30518">
    <property type="entry name" value="ENDOLYTIC MUREIN TRANSGLYCOSYLASE"/>
    <property type="match status" value="1"/>
</dbReference>
<dbReference type="GO" id="GO:0005886">
    <property type="term" value="C:plasma membrane"/>
    <property type="evidence" value="ECO:0007669"/>
    <property type="project" value="UniProtKB-UniRule"/>
</dbReference>
<keyword evidence="7" id="KW-0997">Cell inner membrane</keyword>
<dbReference type="EMBL" id="MCRI01000005">
    <property type="protein sequence ID" value="ODN67469.1"/>
    <property type="molecule type" value="Genomic_DNA"/>
</dbReference>
<dbReference type="HAMAP" id="MF_02065">
    <property type="entry name" value="MltG"/>
    <property type="match status" value="1"/>
</dbReference>
<dbReference type="STRING" id="291169.A9E74_00813"/>
<keyword evidence="1 7" id="KW-1003">Cell membrane</keyword>
<keyword evidence="9" id="KW-1185">Reference proteome</keyword>
<keyword evidence="6 7" id="KW-0961">Cell wall biogenesis/degradation</keyword>
<organism evidence="8 9">
    <name type="scientific">Methylophaga muralis</name>
    <dbReference type="NCBI Taxonomy" id="291169"/>
    <lineage>
        <taxon>Bacteria</taxon>
        <taxon>Pseudomonadati</taxon>
        <taxon>Pseudomonadota</taxon>
        <taxon>Gammaproteobacteria</taxon>
        <taxon>Thiotrichales</taxon>
        <taxon>Piscirickettsiaceae</taxon>
        <taxon>Methylophaga</taxon>
    </lineage>
</organism>
<evidence type="ECO:0000256" key="3">
    <source>
        <dbReference type="ARBA" id="ARBA00022989"/>
    </source>
</evidence>
<dbReference type="Proteomes" id="UP000094379">
    <property type="component" value="Unassembled WGS sequence"/>
</dbReference>
<keyword evidence="2 7" id="KW-0812">Transmembrane</keyword>
<dbReference type="GO" id="GO:0008932">
    <property type="term" value="F:lytic endotransglycosylase activity"/>
    <property type="evidence" value="ECO:0007669"/>
    <property type="project" value="UniProtKB-UniRule"/>
</dbReference>
<gene>
    <name evidence="7" type="primary">mltG</name>
    <name evidence="8" type="ORF">A9E74_00813</name>
</gene>
<evidence type="ECO:0000313" key="8">
    <source>
        <dbReference type="EMBL" id="ODN67469.1"/>
    </source>
</evidence>
<dbReference type="RefSeq" id="WP_069295349.1">
    <property type="nucleotide sequence ID" value="NZ_MCRI01000005.1"/>
</dbReference>
<dbReference type="CDD" id="cd08010">
    <property type="entry name" value="MltG_like"/>
    <property type="match status" value="1"/>
</dbReference>
<keyword evidence="4 7" id="KW-0472">Membrane</keyword>
<dbReference type="Gene3D" id="3.30.1490.480">
    <property type="entry name" value="Endolytic murein transglycosylase"/>
    <property type="match status" value="1"/>
</dbReference>
<dbReference type="InterPro" id="IPR003770">
    <property type="entry name" value="MLTG-like"/>
</dbReference>
<evidence type="ECO:0000256" key="2">
    <source>
        <dbReference type="ARBA" id="ARBA00022692"/>
    </source>
</evidence>
<dbReference type="NCBIfam" id="TIGR00247">
    <property type="entry name" value="endolytic transglycosylase MltG"/>
    <property type="match status" value="1"/>
</dbReference>